<dbReference type="Pfam" id="PF08241">
    <property type="entry name" value="Methyltransf_11"/>
    <property type="match status" value="1"/>
</dbReference>
<dbReference type="RefSeq" id="WP_209371868.1">
    <property type="nucleotide sequence ID" value="NZ_JAGIZA010000003.1"/>
</dbReference>
<dbReference type="GO" id="GO:0008757">
    <property type="term" value="F:S-adenosylmethionine-dependent methyltransferase activity"/>
    <property type="evidence" value="ECO:0007669"/>
    <property type="project" value="InterPro"/>
</dbReference>
<dbReference type="CDD" id="cd02440">
    <property type="entry name" value="AdoMet_MTases"/>
    <property type="match status" value="1"/>
</dbReference>
<dbReference type="PANTHER" id="PTHR43591:SF81">
    <property type="entry name" value="MAGNESIUM PROTOPORPHYRIN IX METHYLTRANSFERASE, CHLOROPLASTIC-RELATED"/>
    <property type="match status" value="1"/>
</dbReference>
<dbReference type="Proteomes" id="UP000677537">
    <property type="component" value="Unassembled WGS sequence"/>
</dbReference>
<name>A0A940MUR3_9PROT</name>
<evidence type="ECO:0000259" key="1">
    <source>
        <dbReference type="Pfam" id="PF08241"/>
    </source>
</evidence>
<dbReference type="SUPFAM" id="SSF53335">
    <property type="entry name" value="S-adenosyl-L-methionine-dependent methyltransferases"/>
    <property type="match status" value="1"/>
</dbReference>
<accession>A0A940MUR3</accession>
<dbReference type="InterPro" id="IPR029063">
    <property type="entry name" value="SAM-dependent_MTases_sf"/>
</dbReference>
<reference evidence="2" key="1">
    <citation type="submission" date="2021-03" db="EMBL/GenBank/DDBJ databases">
        <authorList>
            <person name="So Y."/>
        </authorList>
    </citation>
    <scope>NUCLEOTIDE SEQUENCE</scope>
    <source>
        <strain evidence="2">SG15</strain>
    </source>
</reference>
<organism evidence="2 3">
    <name type="scientific">Roseomonas indoligenes</name>
    <dbReference type="NCBI Taxonomy" id="2820811"/>
    <lineage>
        <taxon>Bacteria</taxon>
        <taxon>Pseudomonadati</taxon>
        <taxon>Pseudomonadota</taxon>
        <taxon>Alphaproteobacteria</taxon>
        <taxon>Acetobacterales</taxon>
        <taxon>Roseomonadaceae</taxon>
        <taxon>Roseomonas</taxon>
    </lineage>
</organism>
<gene>
    <name evidence="2" type="ORF">J5Y10_06110</name>
</gene>
<dbReference type="EMBL" id="JAGIZA010000003">
    <property type="protein sequence ID" value="MBP0492351.1"/>
    <property type="molecule type" value="Genomic_DNA"/>
</dbReference>
<keyword evidence="2" id="KW-0808">Transferase</keyword>
<dbReference type="GO" id="GO:0032259">
    <property type="term" value="P:methylation"/>
    <property type="evidence" value="ECO:0007669"/>
    <property type="project" value="UniProtKB-KW"/>
</dbReference>
<keyword evidence="3" id="KW-1185">Reference proteome</keyword>
<evidence type="ECO:0000313" key="2">
    <source>
        <dbReference type="EMBL" id="MBP0492351.1"/>
    </source>
</evidence>
<protein>
    <submittedName>
        <fullName evidence="2">Class I SAM-dependent methyltransferase</fullName>
    </submittedName>
</protein>
<comment type="caution">
    <text evidence="2">The sequence shown here is derived from an EMBL/GenBank/DDBJ whole genome shotgun (WGS) entry which is preliminary data.</text>
</comment>
<dbReference type="Gene3D" id="3.40.50.150">
    <property type="entry name" value="Vaccinia Virus protein VP39"/>
    <property type="match status" value="1"/>
</dbReference>
<dbReference type="AlphaFoldDB" id="A0A940MUR3"/>
<feature type="domain" description="Methyltransferase type 11" evidence="1">
    <location>
        <begin position="87"/>
        <end position="181"/>
    </location>
</feature>
<evidence type="ECO:0000313" key="3">
    <source>
        <dbReference type="Proteomes" id="UP000677537"/>
    </source>
</evidence>
<dbReference type="InterPro" id="IPR013216">
    <property type="entry name" value="Methyltransf_11"/>
</dbReference>
<proteinExistence type="predicted"/>
<dbReference type="PANTHER" id="PTHR43591">
    <property type="entry name" value="METHYLTRANSFERASE"/>
    <property type="match status" value="1"/>
</dbReference>
<keyword evidence="2" id="KW-0489">Methyltransferase</keyword>
<sequence>MATPLFRRVLRATERGAFPGLRRWIWRRSYNLLSRLSGTPRWAFLNYGYIGPGAPFALRPEEEPSRPFVGLYHQAVEGLPLKAASVLEVGSGHGGGAAYVARHYAVDAVTGVDIARQTVRRAIRLNAGVPRLTFREGDAEALPFPDASFDIVVNVESSHCYGSMDRFAAEAARVLRPGGWLTWADMRSPAMLPDLDNAFARAGLVLRTEAEINEGVVAALDAMEAAKSAAITRIRPLRPVMRQFAGMQGSVLYRALQRRRVLYLARRYQKPG</sequence>